<protein>
    <submittedName>
        <fullName evidence="2">Chitinase</fullName>
        <ecNumber evidence="2">3.2.1.14</ecNumber>
    </submittedName>
</protein>
<gene>
    <name evidence="2" type="ORF">KDY119_01657</name>
</gene>
<organism evidence="2 3">
    <name type="scientific">Luteimicrobium xylanilyticum</name>
    <dbReference type="NCBI Taxonomy" id="1133546"/>
    <lineage>
        <taxon>Bacteria</taxon>
        <taxon>Bacillati</taxon>
        <taxon>Actinomycetota</taxon>
        <taxon>Actinomycetes</taxon>
        <taxon>Micrococcales</taxon>
        <taxon>Luteimicrobium</taxon>
    </lineage>
</organism>
<dbReference type="Proteomes" id="UP000326702">
    <property type="component" value="Chromosome"/>
</dbReference>
<evidence type="ECO:0000313" key="2">
    <source>
        <dbReference type="EMBL" id="QFU98148.1"/>
    </source>
</evidence>
<feature type="region of interest" description="Disordered" evidence="1">
    <location>
        <begin position="339"/>
        <end position="376"/>
    </location>
</feature>
<keyword evidence="2" id="KW-0378">Hydrolase</keyword>
<evidence type="ECO:0000313" key="3">
    <source>
        <dbReference type="Proteomes" id="UP000326702"/>
    </source>
</evidence>
<dbReference type="KEGG" id="lxl:KDY119_01657"/>
<dbReference type="EMBL" id="CP045529">
    <property type="protein sequence ID" value="QFU98148.1"/>
    <property type="molecule type" value="Genomic_DNA"/>
</dbReference>
<sequence length="376" mass="37535">MTLVDAFGPAAAQVVDRAAVDRAAVDRAALARAVLANAEQRTGVRHAAAERDWVRTWAEPQAAPETVTSVPAVSVPAVSVPAVSVPAVSVPAVSVPAVSVPAVSVPAVSVPAVSVPAVSVPAVSVPAVSVPAVSVPAVSAVSVPAVSETAVSGPVASGSDLPVAAEVRHLLPGGVLRRGRTVAVTGSRSLLLALLARASAEGAWAAVVGLPALGLVAAAEAGIDLDRLALVPDPGLDAPLAVAALLDGMDVVVVGPGAALVDGDRRRLQARARERGTVLVATAAWPGAHVVLDAAPEGWSGASAGAGWLRRQRVAVERTGRAGCTPGRFEVELPLGSRATASFRDAAPGPTAQEPPAADPRPAHHRPGRPDLRLVG</sequence>
<evidence type="ECO:0000256" key="1">
    <source>
        <dbReference type="SAM" id="MobiDB-lite"/>
    </source>
</evidence>
<dbReference type="GO" id="GO:0008843">
    <property type="term" value="F:endochitinase activity"/>
    <property type="evidence" value="ECO:0007669"/>
    <property type="project" value="UniProtKB-EC"/>
</dbReference>
<name>A0A5P9Q9L9_9MICO</name>
<proteinExistence type="predicted"/>
<accession>A0A5P9Q9L9</accession>
<reference evidence="2 3" key="1">
    <citation type="submission" date="2019-10" db="EMBL/GenBank/DDBJ databases">
        <title>Genome sequence of Luteimicrobium xylanilyticum HY-24.</title>
        <authorList>
            <person name="Kim D.Y."/>
            <person name="Park H.-Y."/>
        </authorList>
    </citation>
    <scope>NUCLEOTIDE SEQUENCE [LARGE SCALE GENOMIC DNA]</scope>
    <source>
        <strain evidence="2 3">HY-24</strain>
    </source>
</reference>
<keyword evidence="3" id="KW-1185">Reference proteome</keyword>
<dbReference type="EC" id="3.2.1.14" evidence="2"/>
<keyword evidence="2" id="KW-0326">Glycosidase</keyword>
<dbReference type="AlphaFoldDB" id="A0A5P9Q9L9"/>